<evidence type="ECO:0000256" key="3">
    <source>
        <dbReference type="ARBA" id="ARBA00022777"/>
    </source>
</evidence>
<evidence type="ECO:0000256" key="4">
    <source>
        <dbReference type="ARBA" id="ARBA00022840"/>
    </source>
</evidence>
<evidence type="ECO:0000256" key="6">
    <source>
        <dbReference type="ARBA" id="ARBA00023027"/>
    </source>
</evidence>
<sequence length="265" mass="30067">MSKDIRRIRVYSNKLNKSIQVCETVTEKLRGYGFEIVEESPDLVVCIGGDGTFINALKNLNFDTETVYVGIHTGHLGFLQEVNTQDIDYFINCLKNSHYKIERHRIQETTVTCSGNSEKFHTFNEVVIRDDNLKVIHIEINIDENSFERFSGDGIIISTPIGSTAYNMSAGGGLVFPSLDILQLTPLAPLNSGAYRCITNSILVPPDKIINITPLNRKDISICIDGEVRTFKCVDTIQSKMSPKYIKMLRLENYSFWTRIKEKFL</sequence>
<dbReference type="InterPro" id="IPR017437">
    <property type="entry name" value="ATP-NAD_kinase_PpnK-typ_C"/>
</dbReference>
<dbReference type="GO" id="GO:0019674">
    <property type="term" value="P:NAD+ metabolic process"/>
    <property type="evidence" value="ECO:0007669"/>
    <property type="project" value="InterPro"/>
</dbReference>
<protein>
    <recommendedName>
        <fullName evidence="8">NAD kinase</fullName>
        <ecNumber evidence="8">2.7.1.23</ecNumber>
    </recommendedName>
    <alternativeName>
        <fullName evidence="8">ATP-dependent NAD kinase</fullName>
    </alternativeName>
</protein>
<comment type="caution">
    <text evidence="8">Lacks conserved residue(s) required for the propagation of feature annotation.</text>
</comment>
<dbReference type="Gene3D" id="2.60.200.30">
    <property type="entry name" value="Probable inorganic polyphosphate/atp-NAD kinase, domain 2"/>
    <property type="match status" value="1"/>
</dbReference>
<comment type="catalytic activity">
    <reaction evidence="7 8">
        <text>NAD(+) + ATP = ADP + NADP(+) + H(+)</text>
        <dbReference type="Rhea" id="RHEA:18629"/>
        <dbReference type="ChEBI" id="CHEBI:15378"/>
        <dbReference type="ChEBI" id="CHEBI:30616"/>
        <dbReference type="ChEBI" id="CHEBI:57540"/>
        <dbReference type="ChEBI" id="CHEBI:58349"/>
        <dbReference type="ChEBI" id="CHEBI:456216"/>
        <dbReference type="EC" id="2.7.1.23"/>
    </reaction>
</comment>
<dbReference type="GO" id="GO:0006741">
    <property type="term" value="P:NADP+ biosynthetic process"/>
    <property type="evidence" value="ECO:0007669"/>
    <property type="project" value="UniProtKB-UniRule"/>
</dbReference>
<feature type="binding site" evidence="8">
    <location>
        <position position="153"/>
    </location>
    <ligand>
        <name>NAD(+)</name>
        <dbReference type="ChEBI" id="CHEBI:57540"/>
    </ligand>
</feature>
<dbReference type="InterPro" id="IPR016064">
    <property type="entry name" value="NAD/diacylglycerol_kinase_sf"/>
</dbReference>
<feature type="binding site" evidence="8">
    <location>
        <begin position="164"/>
        <end position="169"/>
    </location>
    <ligand>
        <name>NAD(+)</name>
        <dbReference type="ChEBI" id="CHEBI:57540"/>
    </ligand>
</feature>
<evidence type="ECO:0000313" key="10">
    <source>
        <dbReference type="Proteomes" id="UP001056429"/>
    </source>
</evidence>
<keyword evidence="5 8" id="KW-0521">NADP</keyword>
<feature type="binding site" evidence="8">
    <location>
        <position position="161"/>
    </location>
    <ligand>
        <name>NAD(+)</name>
        <dbReference type="ChEBI" id="CHEBI:57540"/>
    </ligand>
</feature>
<comment type="function">
    <text evidence="8">Involved in the regulation of the intracellular balance of NAD and NADP, and is a key enzyme in the biosynthesis of NADP. Catalyzes specifically the phosphorylation on 2'-hydroxyl of the adenosine moiety of NAD to yield NADP.</text>
</comment>
<keyword evidence="2 8" id="KW-0547">Nucleotide-binding</keyword>
<comment type="subcellular location">
    <subcellularLocation>
        <location evidence="8">Cytoplasm</location>
    </subcellularLocation>
</comment>
<accession>A0A9J6P0R8</accession>
<dbReference type="Pfam" id="PF01513">
    <property type="entry name" value="NAD_kinase"/>
    <property type="match status" value="1"/>
</dbReference>
<dbReference type="EC" id="2.7.1.23" evidence="8"/>
<dbReference type="GO" id="GO:0046872">
    <property type="term" value="F:metal ion binding"/>
    <property type="evidence" value="ECO:0007669"/>
    <property type="project" value="UniProtKB-UniRule"/>
</dbReference>
<evidence type="ECO:0000256" key="1">
    <source>
        <dbReference type="ARBA" id="ARBA00022679"/>
    </source>
</evidence>
<dbReference type="HAMAP" id="MF_00361">
    <property type="entry name" value="NAD_kinase"/>
    <property type="match status" value="1"/>
</dbReference>
<keyword evidence="1 8" id="KW-0808">Transferase</keyword>
<dbReference type="PANTHER" id="PTHR20275">
    <property type="entry name" value="NAD KINASE"/>
    <property type="match status" value="1"/>
</dbReference>
<dbReference type="GO" id="GO:0005737">
    <property type="term" value="C:cytoplasm"/>
    <property type="evidence" value="ECO:0007669"/>
    <property type="project" value="UniProtKB-SubCell"/>
</dbReference>
<proteinExistence type="inferred from homology"/>
<comment type="similarity">
    <text evidence="8">Belongs to the NAD kinase family.</text>
</comment>
<organism evidence="9 10">
    <name type="scientific">Oceanirhabdus seepicola</name>
    <dbReference type="NCBI Taxonomy" id="2828781"/>
    <lineage>
        <taxon>Bacteria</taxon>
        <taxon>Bacillati</taxon>
        <taxon>Bacillota</taxon>
        <taxon>Clostridia</taxon>
        <taxon>Eubacteriales</taxon>
        <taxon>Clostridiaceae</taxon>
        <taxon>Oceanirhabdus</taxon>
    </lineage>
</organism>
<keyword evidence="3 8" id="KW-0418">Kinase</keyword>
<keyword evidence="4 8" id="KW-0067">ATP-binding</keyword>
<keyword evidence="6 8" id="KW-0520">NAD</keyword>
<dbReference type="PANTHER" id="PTHR20275:SF0">
    <property type="entry name" value="NAD KINASE"/>
    <property type="match status" value="1"/>
</dbReference>
<dbReference type="SUPFAM" id="SSF111331">
    <property type="entry name" value="NAD kinase/diacylglycerol kinase-like"/>
    <property type="match status" value="1"/>
</dbReference>
<dbReference type="InterPro" id="IPR002504">
    <property type="entry name" value="NADK"/>
</dbReference>
<name>A0A9J6P0R8_9CLOT</name>
<dbReference type="Proteomes" id="UP001056429">
    <property type="component" value="Unassembled WGS sequence"/>
</dbReference>
<keyword evidence="8" id="KW-0963">Cytoplasm</keyword>
<dbReference type="AlphaFoldDB" id="A0A9J6P0R8"/>
<feature type="active site" description="Proton acceptor" evidence="8">
    <location>
        <position position="50"/>
    </location>
</feature>
<comment type="caution">
    <text evidence="9">The sequence shown here is derived from an EMBL/GenBank/DDBJ whole genome shotgun (WGS) entry which is preliminary data.</text>
</comment>
<evidence type="ECO:0000256" key="5">
    <source>
        <dbReference type="ARBA" id="ARBA00022857"/>
    </source>
</evidence>
<evidence type="ECO:0000256" key="7">
    <source>
        <dbReference type="ARBA" id="ARBA00047925"/>
    </source>
</evidence>
<comment type="cofactor">
    <cofactor evidence="8">
        <name>a divalent metal cation</name>
        <dbReference type="ChEBI" id="CHEBI:60240"/>
    </cofactor>
</comment>
<reference evidence="9" key="2">
    <citation type="submission" date="2021-04" db="EMBL/GenBank/DDBJ databases">
        <authorList>
            <person name="Dong X."/>
        </authorList>
    </citation>
    <scope>NUCLEOTIDE SEQUENCE</scope>
    <source>
        <strain evidence="9">ZWT</strain>
    </source>
</reference>
<dbReference type="Gene3D" id="3.40.50.10330">
    <property type="entry name" value="Probable inorganic polyphosphate/atp-NAD kinase, domain 1"/>
    <property type="match status" value="1"/>
</dbReference>
<feature type="binding site" evidence="8">
    <location>
        <begin position="124"/>
        <end position="125"/>
    </location>
    <ligand>
        <name>NAD(+)</name>
        <dbReference type="ChEBI" id="CHEBI:57540"/>
    </ligand>
</feature>
<evidence type="ECO:0000313" key="9">
    <source>
        <dbReference type="EMBL" id="MCM1989980.1"/>
    </source>
</evidence>
<evidence type="ECO:0000256" key="8">
    <source>
        <dbReference type="HAMAP-Rule" id="MF_00361"/>
    </source>
</evidence>
<evidence type="ECO:0000256" key="2">
    <source>
        <dbReference type="ARBA" id="ARBA00022741"/>
    </source>
</evidence>
<dbReference type="GO" id="GO:0005524">
    <property type="term" value="F:ATP binding"/>
    <property type="evidence" value="ECO:0007669"/>
    <property type="project" value="UniProtKB-KW"/>
</dbReference>
<dbReference type="EMBL" id="JAGSOJ010000002">
    <property type="protein sequence ID" value="MCM1989980.1"/>
    <property type="molecule type" value="Genomic_DNA"/>
</dbReference>
<gene>
    <name evidence="8" type="primary">nadK</name>
    <name evidence="9" type="ORF">KDK92_09520</name>
</gene>
<dbReference type="GO" id="GO:0003951">
    <property type="term" value="F:NAD+ kinase activity"/>
    <property type="evidence" value="ECO:0007669"/>
    <property type="project" value="UniProtKB-UniRule"/>
</dbReference>
<dbReference type="InterPro" id="IPR017438">
    <property type="entry name" value="ATP-NAD_kinase_N"/>
</dbReference>
<dbReference type="GO" id="GO:0051287">
    <property type="term" value="F:NAD binding"/>
    <property type="evidence" value="ECO:0007669"/>
    <property type="project" value="UniProtKB-ARBA"/>
</dbReference>
<feature type="binding site" evidence="8">
    <location>
        <begin position="50"/>
        <end position="51"/>
    </location>
    <ligand>
        <name>NAD(+)</name>
        <dbReference type="ChEBI" id="CHEBI:57540"/>
    </ligand>
</feature>
<keyword evidence="10" id="KW-1185">Reference proteome</keyword>
<reference evidence="9" key="1">
    <citation type="journal article" date="2021" name="mSystems">
        <title>Bacteria and Archaea Synergistically Convert Glycine Betaine to Biogenic Methane in the Formosa Cold Seep of the South China Sea.</title>
        <authorList>
            <person name="Li L."/>
            <person name="Zhang W."/>
            <person name="Zhang S."/>
            <person name="Song L."/>
            <person name="Sun Q."/>
            <person name="Zhang H."/>
            <person name="Xiang H."/>
            <person name="Dong X."/>
        </authorList>
    </citation>
    <scope>NUCLEOTIDE SEQUENCE</scope>
    <source>
        <strain evidence="9">ZWT</strain>
    </source>
</reference>
<dbReference type="Pfam" id="PF20143">
    <property type="entry name" value="NAD_kinase_C"/>
    <property type="match status" value="1"/>
</dbReference>
<feature type="binding site" evidence="8">
    <location>
        <position position="188"/>
    </location>
    <ligand>
        <name>NAD(+)</name>
        <dbReference type="ChEBI" id="CHEBI:57540"/>
    </ligand>
</feature>